<keyword evidence="3" id="KW-0808">Transferase</keyword>
<evidence type="ECO:0000313" key="3">
    <source>
        <dbReference type="EMBL" id="KDB51135.1"/>
    </source>
</evidence>
<protein>
    <submittedName>
        <fullName evidence="3">Group 1 glycosyl transferase</fullName>
    </submittedName>
</protein>
<dbReference type="InterPro" id="IPR028098">
    <property type="entry name" value="Glyco_trans_4-like_N"/>
</dbReference>
<sequence>MRLLHIISSVDPRGGGPIEGIKQRGIFLQNQGHTVEVLSLDNPDISYVSEFPLQVHAVGPGWSSYGYCKATQPWLEQHARDYDHIIIHGLWQHHGHAASRALHRMQVPYHVFTHGMLDPWFKHTYPLKHIKKSVYWLLSEYWVLKHAKTVLFTSEEERLRARESFWMYSANEVVVPYGTAPPPAEAEPYRTKFFLAHPELVGKHILLYLSRIHPKKGCDLLIEAFARVAQKYDSVHLLMAGTGDPAMIDSLKDLAEKLKVSDRITWLGMVENDAKWEALTSANAFILPSHQENFGIAVAEALGCGLPVLISDKINIWREIQADSAGYVAPDTLEGTHFNLSRWLAMDPKAQEKMSLVAKETFIARYSISSMAHGLLSALQQA</sequence>
<reference evidence="3 4" key="1">
    <citation type="journal article" date="2014" name="FEMS Microbiol. Ecol.">
        <title>Sphaerotilus natans encrusted with nanoball-shaped Fe(III) oxide minerals formed by nitrate-reducing mixotrophic Fe(II) oxidation.</title>
        <authorList>
            <person name="Park S."/>
            <person name="Kim D.H."/>
            <person name="Lee J.H."/>
            <person name="Hur H.G."/>
        </authorList>
    </citation>
    <scope>NUCLEOTIDE SEQUENCE [LARGE SCALE GENOMIC DNA]</scope>
    <source>
        <strain evidence="3 4">DSM 6575</strain>
    </source>
</reference>
<accession>A0A059KIE7</accession>
<evidence type="ECO:0000259" key="1">
    <source>
        <dbReference type="Pfam" id="PF00534"/>
    </source>
</evidence>
<dbReference type="SUPFAM" id="SSF53756">
    <property type="entry name" value="UDP-Glycosyltransferase/glycogen phosphorylase"/>
    <property type="match status" value="1"/>
</dbReference>
<dbReference type="Proteomes" id="UP000026714">
    <property type="component" value="Unassembled WGS sequence"/>
</dbReference>
<dbReference type="Gene3D" id="3.40.50.2000">
    <property type="entry name" value="Glycogen Phosphorylase B"/>
    <property type="match status" value="2"/>
</dbReference>
<dbReference type="STRING" id="34103.SAMN05421778_1124"/>
<dbReference type="InterPro" id="IPR001296">
    <property type="entry name" value="Glyco_trans_1"/>
</dbReference>
<dbReference type="RefSeq" id="WP_076458917.1">
    <property type="nucleotide sequence ID" value="NZ_AZRA01000099.1"/>
</dbReference>
<keyword evidence="4" id="KW-1185">Reference proteome</keyword>
<organism evidence="3 4">
    <name type="scientific">Sphaerotilus natans subsp. natans DSM 6575</name>
    <dbReference type="NCBI Taxonomy" id="1286631"/>
    <lineage>
        <taxon>Bacteria</taxon>
        <taxon>Pseudomonadati</taxon>
        <taxon>Pseudomonadota</taxon>
        <taxon>Betaproteobacteria</taxon>
        <taxon>Burkholderiales</taxon>
        <taxon>Sphaerotilaceae</taxon>
        <taxon>Sphaerotilus</taxon>
    </lineage>
</organism>
<feature type="domain" description="Glycosyltransferase subfamily 4-like N-terminal" evidence="2">
    <location>
        <begin position="28"/>
        <end position="178"/>
    </location>
</feature>
<comment type="caution">
    <text evidence="3">The sequence shown here is derived from an EMBL/GenBank/DDBJ whole genome shotgun (WGS) entry which is preliminary data.</text>
</comment>
<dbReference type="Pfam" id="PF00534">
    <property type="entry name" value="Glycos_transf_1"/>
    <property type="match status" value="1"/>
</dbReference>
<proteinExistence type="predicted"/>
<evidence type="ECO:0000259" key="2">
    <source>
        <dbReference type="Pfam" id="PF13579"/>
    </source>
</evidence>
<gene>
    <name evidence="3" type="ORF">X805_32950</name>
</gene>
<feature type="domain" description="Glycosyl transferase family 1" evidence="1">
    <location>
        <begin position="201"/>
        <end position="355"/>
    </location>
</feature>
<evidence type="ECO:0000313" key="4">
    <source>
        <dbReference type="Proteomes" id="UP000026714"/>
    </source>
</evidence>
<dbReference type="Pfam" id="PF13579">
    <property type="entry name" value="Glyco_trans_4_4"/>
    <property type="match status" value="1"/>
</dbReference>
<dbReference type="PANTHER" id="PTHR12526">
    <property type="entry name" value="GLYCOSYLTRANSFERASE"/>
    <property type="match status" value="1"/>
</dbReference>
<dbReference type="eggNOG" id="COG0438">
    <property type="taxonomic scope" value="Bacteria"/>
</dbReference>
<dbReference type="PATRIC" id="fig|1286631.3.peg.3216"/>
<dbReference type="GO" id="GO:0016757">
    <property type="term" value="F:glycosyltransferase activity"/>
    <property type="evidence" value="ECO:0007669"/>
    <property type="project" value="InterPro"/>
</dbReference>
<dbReference type="AlphaFoldDB" id="A0A059KIE7"/>
<dbReference type="EMBL" id="AZRA01000099">
    <property type="protein sequence ID" value="KDB51135.1"/>
    <property type="molecule type" value="Genomic_DNA"/>
</dbReference>
<name>A0A059KIE7_9BURK</name>